<keyword evidence="1" id="KW-0472">Membrane</keyword>
<feature type="transmembrane region" description="Helical" evidence="1">
    <location>
        <begin position="20"/>
        <end position="37"/>
    </location>
</feature>
<comment type="caution">
    <text evidence="2">The sequence shown here is derived from an EMBL/GenBank/DDBJ whole genome shotgun (WGS) entry which is preliminary data.</text>
</comment>
<keyword evidence="1" id="KW-0812">Transmembrane</keyword>
<proteinExistence type="predicted"/>
<evidence type="ECO:0000313" key="3">
    <source>
        <dbReference type="Proteomes" id="UP000680045"/>
    </source>
</evidence>
<dbReference type="Proteomes" id="UP000680045">
    <property type="component" value="Unassembled WGS sequence"/>
</dbReference>
<sequence>MTTDWLIACLMGLGKLFLHPLLYVSIAYCLFIGYLRVKRERHDFNTKIYSFSMELRSMLPLGLIGD</sequence>
<dbReference type="AlphaFoldDB" id="A0A941J4U0"/>
<evidence type="ECO:0000313" key="2">
    <source>
        <dbReference type="EMBL" id="MBR8644297.1"/>
    </source>
</evidence>
<name>A0A941J4U0_9BACI</name>
<reference evidence="2" key="1">
    <citation type="submission" date="2021-04" db="EMBL/GenBank/DDBJ databases">
        <title>Whole genome sequencing of Enterococci isolates from hospitalized patients.</title>
        <authorList>
            <person name="Ogoti B.M."/>
            <person name="Onyambu F.G."/>
        </authorList>
    </citation>
    <scope>NUCLEOTIDE SEQUENCE</scope>
    <source>
        <strain evidence="2">242</strain>
    </source>
</reference>
<keyword evidence="1" id="KW-1133">Transmembrane helix</keyword>
<accession>A0A941J4U0</accession>
<protein>
    <submittedName>
        <fullName evidence="2">Uncharacterized protein</fullName>
    </submittedName>
</protein>
<organism evidence="2 3">
    <name type="scientific">Peribacillus frigoritolerans</name>
    <dbReference type="NCBI Taxonomy" id="450367"/>
    <lineage>
        <taxon>Bacteria</taxon>
        <taxon>Bacillati</taxon>
        <taxon>Bacillota</taxon>
        <taxon>Bacilli</taxon>
        <taxon>Bacillales</taxon>
        <taxon>Bacillaceae</taxon>
        <taxon>Peribacillus</taxon>
    </lineage>
</organism>
<gene>
    <name evidence="2" type="ORF">KEH51_05575</name>
</gene>
<evidence type="ECO:0000256" key="1">
    <source>
        <dbReference type="SAM" id="Phobius"/>
    </source>
</evidence>
<dbReference type="EMBL" id="JAGTPW010000007">
    <property type="protein sequence ID" value="MBR8644297.1"/>
    <property type="molecule type" value="Genomic_DNA"/>
</dbReference>